<dbReference type="OrthoDB" id="1675670at2"/>
<sequence length="339" mass="38923">MPKSKIPLTTAEITALWITYMNCSATICFYKYFQHHLKDDEIKHILEEVLGTCEDTIKSVTSMFEEENFPVPQGFSDRDIDLTVPPLFTDVFALSFIYRAGQIIVSHYATYLAKVAREDIVSFFHTKLKNTSDLYKKSLNLMLSKGIYDRPPKMAYPGSIHFIERQPSLFEAWLGESRPLNAFELSEIFFTIERNCIGIVMLKGFLQVSKDKEVKEYLKQGKKLSEKQITAFNKLLTKDEQFPTYPVAMEVNDTTAPPFSEKLMLFFISASNTVGLTTLSHAATMSMRKDLGVHYGLFITEIMRYSTEGLSLLIKRGWMEQPPQAPDQKKLYEKEGFNE</sequence>
<dbReference type="EMBL" id="MINN01000074">
    <property type="protein sequence ID" value="OIU72053.1"/>
    <property type="molecule type" value="Genomic_DNA"/>
</dbReference>
<dbReference type="Gene3D" id="1.20.1260.10">
    <property type="match status" value="2"/>
</dbReference>
<evidence type="ECO:0000313" key="1">
    <source>
        <dbReference type="EMBL" id="OIU72053.1"/>
    </source>
</evidence>
<keyword evidence="1" id="KW-0413">Isomerase</keyword>
<protein>
    <submittedName>
        <fullName evidence="1">Sugar isomerase</fullName>
    </submittedName>
</protein>
<dbReference type="Proteomes" id="UP000182062">
    <property type="component" value="Unassembled WGS sequence"/>
</dbReference>
<dbReference type="InterPro" id="IPR021617">
    <property type="entry name" value="DUF3231"/>
</dbReference>
<comment type="caution">
    <text evidence="1">The sequence shown here is derived from an EMBL/GenBank/DDBJ whole genome shotgun (WGS) entry which is preliminary data.</text>
</comment>
<organism evidence="1 2">
    <name type="scientific">Rossellomorea aquimaris</name>
    <dbReference type="NCBI Taxonomy" id="189382"/>
    <lineage>
        <taxon>Bacteria</taxon>
        <taxon>Bacillati</taxon>
        <taxon>Bacillota</taxon>
        <taxon>Bacilli</taxon>
        <taxon>Bacillales</taxon>
        <taxon>Bacillaceae</taxon>
        <taxon>Rossellomorea</taxon>
    </lineage>
</organism>
<reference evidence="1 2" key="1">
    <citation type="submission" date="2016-09" db="EMBL/GenBank/DDBJ databases">
        <title>Bacillus aquimaris SAMM genome sequence reveals colonization and biosurfactant production capacities.</title>
        <authorList>
            <person name="Waghmode S.R."/>
            <person name="Suryavanshi M.V."/>
        </authorList>
    </citation>
    <scope>NUCLEOTIDE SEQUENCE [LARGE SCALE GENOMIC DNA]</scope>
    <source>
        <strain evidence="1 2">SAMM</strain>
    </source>
</reference>
<dbReference type="GO" id="GO:0016853">
    <property type="term" value="F:isomerase activity"/>
    <property type="evidence" value="ECO:0007669"/>
    <property type="project" value="UniProtKB-KW"/>
</dbReference>
<proteinExistence type="predicted"/>
<name>A0A1J6W386_9BACI</name>
<dbReference type="AlphaFoldDB" id="A0A1J6W386"/>
<accession>A0A1J6W386</accession>
<dbReference type="Pfam" id="PF11553">
    <property type="entry name" value="DUF3231"/>
    <property type="match status" value="2"/>
</dbReference>
<dbReference type="RefSeq" id="WP_071617718.1">
    <property type="nucleotide sequence ID" value="NZ_MINN01000074.1"/>
</dbReference>
<dbReference type="InterPro" id="IPR012347">
    <property type="entry name" value="Ferritin-like"/>
</dbReference>
<keyword evidence="2" id="KW-1185">Reference proteome</keyword>
<evidence type="ECO:0000313" key="2">
    <source>
        <dbReference type="Proteomes" id="UP000182062"/>
    </source>
</evidence>
<gene>
    <name evidence="1" type="ORF">BHE18_05300</name>
</gene>